<name>A0A395HJA3_ASPHC</name>
<accession>A0A395HJA3</accession>
<evidence type="ECO:0000313" key="2">
    <source>
        <dbReference type="EMBL" id="RAL08012.1"/>
    </source>
</evidence>
<dbReference type="AlphaFoldDB" id="A0A395HJA3"/>
<dbReference type="GeneID" id="37194986"/>
<dbReference type="RefSeq" id="XP_025547166.1">
    <property type="nucleotide sequence ID" value="XM_025690697.1"/>
</dbReference>
<feature type="compositionally biased region" description="Polar residues" evidence="1">
    <location>
        <begin position="125"/>
        <end position="140"/>
    </location>
</feature>
<dbReference type="Proteomes" id="UP000248961">
    <property type="component" value="Unassembled WGS sequence"/>
</dbReference>
<dbReference type="EMBL" id="KZ824320">
    <property type="protein sequence ID" value="RAL08012.1"/>
    <property type="molecule type" value="Genomic_DNA"/>
</dbReference>
<dbReference type="VEuPathDB" id="FungiDB:BO97DRAFT_227992"/>
<sequence>MLGTALNGPPARDGAWYGNTTPPGCSGWLVIKDRVCVPVQDPSLLMAQEAMLATVACSHLRHGQIDMQLTRPTTFVLRSELVPMTARAPPHHRVSDATVPLSEKRPQSEAPGSRLIPQRLRGSDSRSTPSSLRNVAGTQGSKDHRNECNSRCTKNACSIGACIDSNCSSRFVDQVCEAWGTEHFTYIWDRIGGGSDVPRNFLPHVALLCLFNGVSSWGSGLCGRGGLWGLTLGQAVRCAPLAPPLMPMRTGERSLRQHLVSVAYIITPGLPHESVIVSIVVGNSR</sequence>
<gene>
    <name evidence="2" type="ORF">BO97DRAFT_227992</name>
</gene>
<protein>
    <submittedName>
        <fullName evidence="2">Uncharacterized protein</fullName>
    </submittedName>
</protein>
<proteinExistence type="predicted"/>
<reference evidence="2 3" key="1">
    <citation type="submission" date="2018-02" db="EMBL/GenBank/DDBJ databases">
        <title>The genomes of Aspergillus section Nigri reveals drivers in fungal speciation.</title>
        <authorList>
            <consortium name="DOE Joint Genome Institute"/>
            <person name="Vesth T.C."/>
            <person name="Nybo J."/>
            <person name="Theobald S."/>
            <person name="Brandl J."/>
            <person name="Frisvad J.C."/>
            <person name="Nielsen K.F."/>
            <person name="Lyhne E.K."/>
            <person name="Kogle M.E."/>
            <person name="Kuo A."/>
            <person name="Riley R."/>
            <person name="Clum A."/>
            <person name="Nolan M."/>
            <person name="Lipzen A."/>
            <person name="Salamov A."/>
            <person name="Henrissat B."/>
            <person name="Wiebenga A."/>
            <person name="De vries R.P."/>
            <person name="Grigoriev I.V."/>
            <person name="Mortensen U.H."/>
            <person name="Andersen M.R."/>
            <person name="Baker S.E."/>
        </authorList>
    </citation>
    <scope>NUCLEOTIDE SEQUENCE [LARGE SCALE GENOMIC DNA]</scope>
    <source>
        <strain evidence="2 3">CBS 101889</strain>
    </source>
</reference>
<evidence type="ECO:0000256" key="1">
    <source>
        <dbReference type="SAM" id="MobiDB-lite"/>
    </source>
</evidence>
<organism evidence="2 3">
    <name type="scientific">Aspergillus homomorphus (strain CBS 101889)</name>
    <dbReference type="NCBI Taxonomy" id="1450537"/>
    <lineage>
        <taxon>Eukaryota</taxon>
        <taxon>Fungi</taxon>
        <taxon>Dikarya</taxon>
        <taxon>Ascomycota</taxon>
        <taxon>Pezizomycotina</taxon>
        <taxon>Eurotiomycetes</taxon>
        <taxon>Eurotiomycetidae</taxon>
        <taxon>Eurotiales</taxon>
        <taxon>Aspergillaceae</taxon>
        <taxon>Aspergillus</taxon>
        <taxon>Aspergillus subgen. Circumdati</taxon>
    </lineage>
</organism>
<evidence type="ECO:0000313" key="3">
    <source>
        <dbReference type="Proteomes" id="UP000248961"/>
    </source>
</evidence>
<keyword evidence="3" id="KW-1185">Reference proteome</keyword>
<feature type="region of interest" description="Disordered" evidence="1">
    <location>
        <begin position="86"/>
        <end position="147"/>
    </location>
</feature>